<feature type="region of interest" description="Disordered" evidence="4">
    <location>
        <begin position="141"/>
        <end position="189"/>
    </location>
</feature>
<organism evidence="5">
    <name type="scientific">Arundo donax</name>
    <name type="common">Giant reed</name>
    <name type="synonym">Donax arundinaceus</name>
    <dbReference type="NCBI Taxonomy" id="35708"/>
    <lineage>
        <taxon>Eukaryota</taxon>
        <taxon>Viridiplantae</taxon>
        <taxon>Streptophyta</taxon>
        <taxon>Embryophyta</taxon>
        <taxon>Tracheophyta</taxon>
        <taxon>Spermatophyta</taxon>
        <taxon>Magnoliopsida</taxon>
        <taxon>Liliopsida</taxon>
        <taxon>Poales</taxon>
        <taxon>Poaceae</taxon>
        <taxon>PACMAD clade</taxon>
        <taxon>Arundinoideae</taxon>
        <taxon>Arundineae</taxon>
        <taxon>Arundo</taxon>
    </lineage>
</organism>
<feature type="region of interest" description="Leucine repeat I (LRI)" evidence="3">
    <location>
        <begin position="359"/>
        <end position="419"/>
    </location>
</feature>
<dbReference type="Pfam" id="PF03514">
    <property type="entry name" value="GRAS"/>
    <property type="match status" value="1"/>
</dbReference>
<evidence type="ECO:0000256" key="2">
    <source>
        <dbReference type="ARBA" id="ARBA00023163"/>
    </source>
</evidence>
<reference evidence="5" key="2">
    <citation type="journal article" date="2015" name="Data Brief">
        <title>Shoot transcriptome of the giant reed, Arundo donax.</title>
        <authorList>
            <person name="Barrero R.A."/>
            <person name="Guerrero F.D."/>
            <person name="Moolhuijzen P."/>
            <person name="Goolsby J.A."/>
            <person name="Tidwell J."/>
            <person name="Bellgard S.E."/>
            <person name="Bellgard M.I."/>
        </authorList>
    </citation>
    <scope>NUCLEOTIDE SEQUENCE</scope>
    <source>
        <tissue evidence="5">Shoot tissue taken approximately 20 cm above the soil surface</tissue>
    </source>
</reference>
<feature type="region of interest" description="Disordered" evidence="4">
    <location>
        <begin position="274"/>
        <end position="294"/>
    </location>
</feature>
<evidence type="ECO:0000256" key="3">
    <source>
        <dbReference type="PROSITE-ProRule" id="PRU01191"/>
    </source>
</evidence>
<dbReference type="PROSITE" id="PS50985">
    <property type="entry name" value="GRAS"/>
    <property type="match status" value="1"/>
</dbReference>
<name>A0A0A8ZZJ0_ARUDO</name>
<keyword evidence="2" id="KW-0804">Transcription</keyword>
<feature type="region of interest" description="Disordered" evidence="4">
    <location>
        <begin position="40"/>
        <end position="74"/>
    </location>
</feature>
<dbReference type="EMBL" id="GBRH01253629">
    <property type="protein sequence ID" value="JAD44266.1"/>
    <property type="molecule type" value="Transcribed_RNA"/>
</dbReference>
<feature type="compositionally biased region" description="Low complexity" evidence="4">
    <location>
        <begin position="40"/>
        <end position="51"/>
    </location>
</feature>
<dbReference type="InterPro" id="IPR005202">
    <property type="entry name" value="TF_GRAS"/>
</dbReference>
<feature type="short sequence motif" description="VHIID" evidence="3">
    <location>
        <begin position="469"/>
        <end position="473"/>
    </location>
</feature>
<feature type="region of interest" description="VHIID" evidence="3">
    <location>
        <begin position="438"/>
        <end position="503"/>
    </location>
</feature>
<evidence type="ECO:0000256" key="4">
    <source>
        <dbReference type="SAM" id="MobiDB-lite"/>
    </source>
</evidence>
<evidence type="ECO:0000313" key="5">
    <source>
        <dbReference type="EMBL" id="JAD44266.1"/>
    </source>
</evidence>
<reference evidence="5" key="1">
    <citation type="submission" date="2014-09" db="EMBL/GenBank/DDBJ databases">
        <authorList>
            <person name="Magalhaes I.L.F."/>
            <person name="Oliveira U."/>
            <person name="Santos F.R."/>
            <person name="Vidigal T.H.D.A."/>
            <person name="Brescovit A.D."/>
            <person name="Santos A.J."/>
        </authorList>
    </citation>
    <scope>NUCLEOTIDE SEQUENCE</scope>
    <source>
        <tissue evidence="5">Shoot tissue taken approximately 20 cm above the soil surface</tissue>
    </source>
</reference>
<proteinExistence type="inferred from homology"/>
<sequence>MLMEEDIDDKFFYQYPDHPALVTAQQPYAQILSDSTTTASTSSDFAATNTDGSGHSTLSPSCSSDAPASAEPAWPYDPIELSQLLRSPPYPDMGVGLEDFTADDVSALILPGEDGATAGLQQAPALFNSAGATAGESNAFLNGGGGGQQQRASLAGQNSGGPAIQSPGFLDGAEEETRTKTNTLPAGDGDHAALTSAFFGGQNGVTMDMLNQAFLKGMEDAKKFLPTNSSILIDLEATSGEHLPRDSKPVSGFIASQVNKEEAVVGMSMFRERDDGRGCKNRHHEEDLEAETGRNSKLMMPEQEETGARELFDEIMSCNIEEFMKRMKDLRIAMDSKSEKNSRSSGKGARGRQGVHEVVDLRTMLIHCAQAVAMGDRRSAAEMLKQIKQHSSPRGDATQRLAHCFAEGLEARLAGIGSQVYQSLMAKRTSVVEFLKAYKLFMVASCIKKVKVMFSNTTISDAVAGKSKLHIVDYGVQYGLQWPGLLLSLAQRDGGPPEVRLTGIDPHSLVSTQPTRLRKQAAGFTTVPVSLACRSSSMGLQQSGRRFVLRTSTSIQMRCLLLTASAISAT</sequence>
<keyword evidence="1" id="KW-0805">Transcription regulation</keyword>
<accession>A0A0A8ZZJ0</accession>
<comment type="similarity">
    <text evidence="3">Belongs to the GRAS family.</text>
</comment>
<protein>
    <submittedName>
        <fullName evidence="5">Uncharacterized protein</fullName>
    </submittedName>
</protein>
<comment type="caution">
    <text evidence="3">Lacks conserved residue(s) required for the propagation of feature annotation.</text>
</comment>
<feature type="compositionally biased region" description="Low complexity" evidence="4">
    <location>
        <begin position="59"/>
        <end position="74"/>
    </location>
</feature>
<evidence type="ECO:0000256" key="1">
    <source>
        <dbReference type="ARBA" id="ARBA00023015"/>
    </source>
</evidence>
<dbReference type="PANTHER" id="PTHR31636">
    <property type="entry name" value="OSJNBA0084A10.13 PROTEIN-RELATED"/>
    <property type="match status" value="1"/>
</dbReference>
<dbReference type="AlphaFoldDB" id="A0A0A8ZZJ0"/>